<dbReference type="EMBL" id="LSYS01009165">
    <property type="protein sequence ID" value="OPJ67379.1"/>
    <property type="molecule type" value="Genomic_DNA"/>
</dbReference>
<protein>
    <submittedName>
        <fullName evidence="2">Uncharacterized protein</fullName>
    </submittedName>
</protein>
<proteinExistence type="predicted"/>
<organism evidence="2 3">
    <name type="scientific">Patagioenas fasciata monilis</name>
    <dbReference type="NCBI Taxonomy" id="372326"/>
    <lineage>
        <taxon>Eukaryota</taxon>
        <taxon>Metazoa</taxon>
        <taxon>Chordata</taxon>
        <taxon>Craniata</taxon>
        <taxon>Vertebrata</taxon>
        <taxon>Euteleostomi</taxon>
        <taxon>Archelosauria</taxon>
        <taxon>Archosauria</taxon>
        <taxon>Dinosauria</taxon>
        <taxon>Saurischia</taxon>
        <taxon>Theropoda</taxon>
        <taxon>Coelurosauria</taxon>
        <taxon>Aves</taxon>
        <taxon>Neognathae</taxon>
        <taxon>Neoaves</taxon>
        <taxon>Columbimorphae</taxon>
        <taxon>Columbiformes</taxon>
        <taxon>Columbidae</taxon>
        <taxon>Patagioenas</taxon>
    </lineage>
</organism>
<accession>A0A1V4J5H4</accession>
<evidence type="ECO:0000256" key="1">
    <source>
        <dbReference type="SAM" id="MobiDB-lite"/>
    </source>
</evidence>
<dbReference type="Proteomes" id="UP000190648">
    <property type="component" value="Unassembled WGS sequence"/>
</dbReference>
<evidence type="ECO:0000313" key="2">
    <source>
        <dbReference type="EMBL" id="OPJ67379.1"/>
    </source>
</evidence>
<name>A0A1V4J5H4_PATFA</name>
<feature type="region of interest" description="Disordered" evidence="1">
    <location>
        <begin position="1"/>
        <end position="27"/>
    </location>
</feature>
<evidence type="ECO:0000313" key="3">
    <source>
        <dbReference type="Proteomes" id="UP000190648"/>
    </source>
</evidence>
<comment type="caution">
    <text evidence="2">The sequence shown here is derived from an EMBL/GenBank/DDBJ whole genome shotgun (WGS) entry which is preliminary data.</text>
</comment>
<keyword evidence="3" id="KW-1185">Reference proteome</keyword>
<dbReference type="AlphaFoldDB" id="A0A1V4J5H4"/>
<sequence length="73" mass="8192">MAEPSLLGPSPCAGKRGKERESQQTGVAGVVRVGWKPTGDCQRLQETVGDRRTPLETTGHHWRTWETKGHRWI</sequence>
<gene>
    <name evidence="2" type="ORF">AV530_011664</name>
</gene>
<reference evidence="2 3" key="1">
    <citation type="submission" date="2016-02" db="EMBL/GenBank/DDBJ databases">
        <title>Band-tailed pigeon sequencing and assembly.</title>
        <authorList>
            <person name="Soares A.E."/>
            <person name="Novak B.J."/>
            <person name="Rice E.S."/>
            <person name="O'Connell B."/>
            <person name="Chang D."/>
            <person name="Weber S."/>
            <person name="Shapiro B."/>
        </authorList>
    </citation>
    <scope>NUCLEOTIDE SEQUENCE [LARGE SCALE GENOMIC DNA]</scope>
    <source>
        <strain evidence="2">BTP2013</strain>
        <tissue evidence="2">Blood</tissue>
    </source>
</reference>